<evidence type="ECO:0000313" key="2">
    <source>
        <dbReference type="Proteomes" id="UP001175147"/>
    </source>
</evidence>
<dbReference type="RefSeq" id="WP_304385206.1">
    <property type="nucleotide sequence ID" value="NZ_JAUPBL010000036.1"/>
</dbReference>
<organism evidence="1 2">
    <name type="scientific">Brachyspira innocens</name>
    <dbReference type="NCBI Taxonomy" id="13264"/>
    <lineage>
        <taxon>Bacteria</taxon>
        <taxon>Pseudomonadati</taxon>
        <taxon>Spirochaetota</taxon>
        <taxon>Spirochaetia</taxon>
        <taxon>Brachyspirales</taxon>
        <taxon>Brachyspiraceae</taxon>
        <taxon>Brachyspira</taxon>
    </lineage>
</organism>
<comment type="caution">
    <text evidence="1">The sequence shown here is derived from an EMBL/GenBank/DDBJ whole genome shotgun (WGS) entry which is preliminary data.</text>
</comment>
<sequence length="77" mass="9191">MKHGIRTFTNKGILKELSKDNKKIFLESLCEIKIEEEVKKLKAEGKDIDKLSCDNFRKKYGHWRLKDIKKLIELEEK</sequence>
<dbReference type="EMBL" id="JAUPBM010000082">
    <property type="protein sequence ID" value="MDO7020588.1"/>
    <property type="molecule type" value="Genomic_DNA"/>
</dbReference>
<protein>
    <submittedName>
        <fullName evidence="1">Uncharacterized protein</fullName>
    </submittedName>
</protein>
<dbReference type="Proteomes" id="UP001175147">
    <property type="component" value="Unassembled WGS sequence"/>
</dbReference>
<accession>A0ABT8YXH5</accession>
<proteinExistence type="predicted"/>
<reference evidence="1" key="1">
    <citation type="submission" date="2023-07" db="EMBL/GenBank/DDBJ databases">
        <title>Mucosal microbiota of week-old chicken and adult hens.</title>
        <authorList>
            <person name="Volf J."/>
            <person name="Karasova D."/>
            <person name="Crhanova M."/>
            <person name="Faldynova M."/>
            <person name="Prikrylova H."/>
            <person name="Zeman M."/>
            <person name="Babak V."/>
            <person name="Rajova J."/>
            <person name="Rychlik I."/>
        </authorList>
    </citation>
    <scope>NUCLEOTIDE SEQUENCE</scope>
    <source>
        <strain evidence="1">ET902</strain>
    </source>
</reference>
<name>A0ABT8YXH5_9SPIR</name>
<evidence type="ECO:0000313" key="1">
    <source>
        <dbReference type="EMBL" id="MDO7020588.1"/>
    </source>
</evidence>
<keyword evidence="2" id="KW-1185">Reference proteome</keyword>
<gene>
    <name evidence="1" type="ORF">Q5M86_07360</name>
</gene>